<proteinExistence type="predicted"/>
<feature type="transmembrane region" description="Helical" evidence="1">
    <location>
        <begin position="77"/>
        <end position="104"/>
    </location>
</feature>
<dbReference type="Proteomes" id="UP001500902">
    <property type="component" value="Unassembled WGS sequence"/>
</dbReference>
<feature type="transmembrane region" description="Helical" evidence="1">
    <location>
        <begin position="124"/>
        <end position="148"/>
    </location>
</feature>
<feature type="transmembrane region" description="Helical" evidence="1">
    <location>
        <begin position="12"/>
        <end position="37"/>
    </location>
</feature>
<keyword evidence="1" id="KW-1133">Transmembrane helix</keyword>
<dbReference type="RefSeq" id="WP_344873315.1">
    <property type="nucleotide sequence ID" value="NZ_BAAAZP010000013.1"/>
</dbReference>
<evidence type="ECO:0000313" key="3">
    <source>
        <dbReference type="Proteomes" id="UP001500902"/>
    </source>
</evidence>
<feature type="transmembrane region" description="Helical" evidence="1">
    <location>
        <begin position="49"/>
        <end position="70"/>
    </location>
</feature>
<evidence type="ECO:0000313" key="2">
    <source>
        <dbReference type="EMBL" id="GAA3648748.1"/>
    </source>
</evidence>
<accession>A0ABP7B5R5</accession>
<sequence length="215" mass="22926">MRARTSAASVGMWAGGGFAALSLVYLVVLTVMMARGLPFPPQEPFTTTFHAIMMLAVLIMVPLWCAVHFATPPDRQLFTLISLAFIVMLAVVVCANRFVALTMVRQSPGLGRTAGLEWFQPYGWPSLTFAFEVLGWGVFFALACLFLAPAFRAHGLERGISAIFATMGVLSLGGALGLFVNSTGLLGAVAPLAWGLGPVAASVLIVVWLRAPARR</sequence>
<feature type="transmembrane region" description="Helical" evidence="1">
    <location>
        <begin position="192"/>
        <end position="211"/>
    </location>
</feature>
<reference evidence="3" key="1">
    <citation type="journal article" date="2019" name="Int. J. Syst. Evol. Microbiol.">
        <title>The Global Catalogue of Microorganisms (GCM) 10K type strain sequencing project: providing services to taxonomists for standard genome sequencing and annotation.</title>
        <authorList>
            <consortium name="The Broad Institute Genomics Platform"/>
            <consortium name="The Broad Institute Genome Sequencing Center for Infectious Disease"/>
            <person name="Wu L."/>
            <person name="Ma J."/>
        </authorList>
    </citation>
    <scope>NUCLEOTIDE SEQUENCE [LARGE SCALE GENOMIC DNA]</scope>
    <source>
        <strain evidence="3">JCM 16904</strain>
    </source>
</reference>
<dbReference type="EMBL" id="BAAAZP010000013">
    <property type="protein sequence ID" value="GAA3648748.1"/>
    <property type="molecule type" value="Genomic_DNA"/>
</dbReference>
<comment type="caution">
    <text evidence="2">The sequence shown here is derived from an EMBL/GenBank/DDBJ whole genome shotgun (WGS) entry which is preliminary data.</text>
</comment>
<organism evidence="2 3">
    <name type="scientific">Nonomuraea antimicrobica</name>
    <dbReference type="NCBI Taxonomy" id="561173"/>
    <lineage>
        <taxon>Bacteria</taxon>
        <taxon>Bacillati</taxon>
        <taxon>Actinomycetota</taxon>
        <taxon>Actinomycetes</taxon>
        <taxon>Streptosporangiales</taxon>
        <taxon>Streptosporangiaceae</taxon>
        <taxon>Nonomuraea</taxon>
    </lineage>
</organism>
<feature type="transmembrane region" description="Helical" evidence="1">
    <location>
        <begin position="160"/>
        <end position="180"/>
    </location>
</feature>
<keyword evidence="1" id="KW-0472">Membrane</keyword>
<keyword evidence="1" id="KW-0812">Transmembrane</keyword>
<protein>
    <submittedName>
        <fullName evidence="2">Uncharacterized protein</fullName>
    </submittedName>
</protein>
<evidence type="ECO:0000256" key="1">
    <source>
        <dbReference type="SAM" id="Phobius"/>
    </source>
</evidence>
<gene>
    <name evidence="2" type="ORF">GCM10022224_009370</name>
</gene>
<keyword evidence="3" id="KW-1185">Reference proteome</keyword>
<name>A0ABP7B5R5_9ACTN</name>